<evidence type="ECO:0000313" key="2">
    <source>
        <dbReference type="Proteomes" id="UP000805649"/>
    </source>
</evidence>
<comment type="caution">
    <text evidence="1">The sequence shown here is derived from an EMBL/GenBank/DDBJ whole genome shotgun (WGS) entry which is preliminary data.</text>
</comment>
<name>A0ACC3YQ05_COLTU</name>
<organism evidence="1 2">
    <name type="scientific">Colletotrichum truncatum</name>
    <name type="common">Anthracnose fungus</name>
    <name type="synonym">Colletotrichum capsici</name>
    <dbReference type="NCBI Taxonomy" id="5467"/>
    <lineage>
        <taxon>Eukaryota</taxon>
        <taxon>Fungi</taxon>
        <taxon>Dikarya</taxon>
        <taxon>Ascomycota</taxon>
        <taxon>Pezizomycotina</taxon>
        <taxon>Sordariomycetes</taxon>
        <taxon>Hypocreomycetidae</taxon>
        <taxon>Glomerellales</taxon>
        <taxon>Glomerellaceae</taxon>
        <taxon>Colletotrichum</taxon>
        <taxon>Colletotrichum truncatum species complex</taxon>
    </lineage>
</organism>
<gene>
    <name evidence="1" type="ORF">CTRU02_210726</name>
</gene>
<dbReference type="EMBL" id="VUJX02000007">
    <property type="protein sequence ID" value="KAL0933927.1"/>
    <property type="molecule type" value="Genomic_DNA"/>
</dbReference>
<accession>A0ACC3YQ05</accession>
<keyword evidence="2" id="KW-1185">Reference proteome</keyword>
<reference evidence="1 2" key="1">
    <citation type="journal article" date="2020" name="Phytopathology">
        <title>Genome Sequence Resources of Colletotrichum truncatum, C. plurivorum, C. musicola, and C. sojae: Four Species Pathogenic to Soybean (Glycine max).</title>
        <authorList>
            <person name="Rogerio F."/>
            <person name="Boufleur T.R."/>
            <person name="Ciampi-Guillardi M."/>
            <person name="Sukno S.A."/>
            <person name="Thon M.R."/>
            <person name="Massola Junior N.S."/>
            <person name="Baroncelli R."/>
        </authorList>
    </citation>
    <scope>NUCLEOTIDE SEQUENCE [LARGE SCALE GENOMIC DNA]</scope>
    <source>
        <strain evidence="1 2">CMES1059</strain>
    </source>
</reference>
<evidence type="ECO:0000313" key="1">
    <source>
        <dbReference type="EMBL" id="KAL0933927.1"/>
    </source>
</evidence>
<dbReference type="Proteomes" id="UP000805649">
    <property type="component" value="Unassembled WGS sequence"/>
</dbReference>
<protein>
    <submittedName>
        <fullName evidence="1">Uncharacterized protein</fullName>
    </submittedName>
</protein>
<proteinExistence type="predicted"/>
<sequence>MPYSNNNTLCNEAQPERETFHAFPRLPTEVQDLIWHFALEEQPSAHFVTLEKVVLGKFGPTSSVPKRYQRLVPILEILTRAPPPAELATGEHETSTMSCALKQTSLAARKAAFRLQESWVAGQTLQLYGANRTARSDALNQLIADEDILGGLWEKWRNGNSIDPNSHGEYPASFIVNVPSLLVDSTQDLIIVRYGWADVAGELRMGSDFRHWSPNLPIQKAPYIALEWPGGFQESNFNLGPFLFMRFRYEVLYVLVNPDDLKASVSLEPTTPETAREQREILEKPFVRPIENQISTIPEKFWYGKREFFVISWEDVEKRMISRPSRALHVIIKELLELRNEEDICPGCGDPGCEHRHENFPVAWRIMSWRDAE</sequence>